<comment type="similarity">
    <text evidence="3 15">Belongs to the glycosyltransferase 39 family.</text>
</comment>
<evidence type="ECO:0000256" key="10">
    <source>
        <dbReference type="ARBA" id="ARBA00022989"/>
    </source>
</evidence>
<comment type="pathway">
    <text evidence="2 15">Protein modification; protein glycosylation.</text>
</comment>
<name>A0A1G4M7F8_LACFM</name>
<dbReference type="InterPro" id="IPR032421">
    <property type="entry name" value="PMT_4TMC"/>
</dbReference>
<evidence type="ECO:0000256" key="8">
    <source>
        <dbReference type="ARBA" id="ARBA00022737"/>
    </source>
</evidence>
<dbReference type="Pfam" id="PF02815">
    <property type="entry name" value="MIR"/>
    <property type="match status" value="1"/>
</dbReference>
<dbReference type="Gene3D" id="2.80.10.50">
    <property type="match status" value="1"/>
</dbReference>
<dbReference type="InterPro" id="IPR027005">
    <property type="entry name" value="PMT-like"/>
</dbReference>
<dbReference type="EC" id="2.4.1.109" evidence="4 15"/>
<dbReference type="PANTHER" id="PTHR10050:SF52">
    <property type="entry name" value="DOLICHYL-PHOSPHATE-MANNOSE--PROTEIN MANNOSYLTRANSFERASE 6"/>
    <property type="match status" value="1"/>
</dbReference>
<feature type="transmembrane region" description="Helical" evidence="15">
    <location>
        <begin position="651"/>
        <end position="672"/>
    </location>
</feature>
<comment type="catalytic activity">
    <reaction evidence="13 15">
        <text>a di-trans,poly-cis-dolichyl beta-D-mannosyl phosphate + L-threonyl-[protein] = 3-O-(alpha-D-mannosyl)-L-threonyl-[protein] + a di-trans,poly-cis-dolichyl phosphate + H(+)</text>
        <dbReference type="Rhea" id="RHEA:53396"/>
        <dbReference type="Rhea" id="RHEA-COMP:11060"/>
        <dbReference type="Rhea" id="RHEA-COMP:13547"/>
        <dbReference type="Rhea" id="RHEA-COMP:19498"/>
        <dbReference type="Rhea" id="RHEA-COMP:19501"/>
        <dbReference type="ChEBI" id="CHEBI:15378"/>
        <dbReference type="ChEBI" id="CHEBI:30013"/>
        <dbReference type="ChEBI" id="CHEBI:57683"/>
        <dbReference type="ChEBI" id="CHEBI:58211"/>
        <dbReference type="ChEBI" id="CHEBI:137323"/>
        <dbReference type="EC" id="2.4.1.109"/>
    </reaction>
</comment>
<dbReference type="InterPro" id="IPR003342">
    <property type="entry name" value="ArnT-like_N"/>
</dbReference>
<dbReference type="PANTHER" id="PTHR10050">
    <property type="entry name" value="DOLICHYL-PHOSPHATE-MANNOSE--PROTEIN MANNOSYLTRANSFERASE"/>
    <property type="match status" value="1"/>
</dbReference>
<dbReference type="OrthoDB" id="292747at2759"/>
<evidence type="ECO:0000256" key="14">
    <source>
        <dbReference type="ARBA" id="ARBA00045102"/>
    </source>
</evidence>
<keyword evidence="7 15" id="KW-0812">Transmembrane</keyword>
<evidence type="ECO:0000256" key="6">
    <source>
        <dbReference type="ARBA" id="ARBA00022679"/>
    </source>
</evidence>
<accession>A0A1G4M7F8</accession>
<dbReference type="GO" id="GO:0004169">
    <property type="term" value="F:dolichyl-phosphate-mannose-protein mannosyltransferase activity"/>
    <property type="evidence" value="ECO:0007669"/>
    <property type="project" value="UniProtKB-UniRule"/>
</dbReference>
<dbReference type="STRING" id="4955.A0A1G4M7F8"/>
<keyword evidence="10 15" id="KW-1133">Transmembrane helix</keyword>
<dbReference type="Pfam" id="PF02366">
    <property type="entry name" value="PMT"/>
    <property type="match status" value="1"/>
</dbReference>
<evidence type="ECO:0000256" key="5">
    <source>
        <dbReference type="ARBA" id="ARBA00022676"/>
    </source>
</evidence>
<feature type="transmembrane region" description="Helical" evidence="15">
    <location>
        <begin position="235"/>
        <end position="264"/>
    </location>
</feature>
<feature type="transmembrane region" description="Helical" evidence="15">
    <location>
        <begin position="619"/>
        <end position="639"/>
    </location>
</feature>
<feature type="domain" description="MIR" evidence="16">
    <location>
        <begin position="406"/>
        <end position="464"/>
    </location>
</feature>
<dbReference type="UniPathway" id="UPA00378"/>
<dbReference type="SUPFAM" id="SSF82109">
    <property type="entry name" value="MIR domain"/>
    <property type="match status" value="1"/>
</dbReference>
<organism evidence="17 18">
    <name type="scientific">Lachancea fermentati</name>
    <name type="common">Zygosaccharomyces fermentati</name>
    <dbReference type="NCBI Taxonomy" id="4955"/>
    <lineage>
        <taxon>Eukaryota</taxon>
        <taxon>Fungi</taxon>
        <taxon>Dikarya</taxon>
        <taxon>Ascomycota</taxon>
        <taxon>Saccharomycotina</taxon>
        <taxon>Saccharomycetes</taxon>
        <taxon>Saccharomycetales</taxon>
        <taxon>Saccharomycetaceae</taxon>
        <taxon>Lachancea</taxon>
    </lineage>
</organism>
<feature type="transmembrane region" description="Helical" evidence="15">
    <location>
        <begin position="284"/>
        <end position="303"/>
    </location>
</feature>
<gene>
    <name evidence="17" type="ORF">LAFE_0A07382G</name>
</gene>
<dbReference type="OMA" id="GSPFNTW"/>
<reference evidence="17 18" key="1">
    <citation type="submission" date="2016-03" db="EMBL/GenBank/DDBJ databases">
        <authorList>
            <person name="Devillers H."/>
        </authorList>
    </citation>
    <scope>NUCLEOTIDE SEQUENCE [LARGE SCALE GENOMIC DNA]</scope>
    <source>
        <strain evidence="17">CBS 6772</strain>
    </source>
</reference>
<dbReference type="AlphaFoldDB" id="A0A1G4M7F8"/>
<keyword evidence="12" id="KW-0325">Glycoprotein</keyword>
<dbReference type="GO" id="GO:0005789">
    <property type="term" value="C:endoplasmic reticulum membrane"/>
    <property type="evidence" value="ECO:0007669"/>
    <property type="project" value="UniProtKB-SubCell"/>
</dbReference>
<feature type="domain" description="MIR" evidence="16">
    <location>
        <begin position="479"/>
        <end position="537"/>
    </location>
</feature>
<feature type="transmembrane region" description="Helical" evidence="15">
    <location>
        <begin position="197"/>
        <end position="215"/>
    </location>
</feature>
<proteinExistence type="inferred from homology"/>
<keyword evidence="6 15" id="KW-0808">Transferase</keyword>
<comment type="function">
    <text evidence="15">Transfers mannose from Dol-P-mannose to Ser or Thr residues on proteins.</text>
</comment>
<evidence type="ECO:0000313" key="17">
    <source>
        <dbReference type="EMBL" id="SCV99628.1"/>
    </source>
</evidence>
<evidence type="ECO:0000256" key="4">
    <source>
        <dbReference type="ARBA" id="ARBA00012839"/>
    </source>
</evidence>
<feature type="domain" description="MIR" evidence="16">
    <location>
        <begin position="337"/>
        <end position="391"/>
    </location>
</feature>
<dbReference type="InterPro" id="IPR016093">
    <property type="entry name" value="MIR_motif"/>
</dbReference>
<evidence type="ECO:0000256" key="11">
    <source>
        <dbReference type="ARBA" id="ARBA00023136"/>
    </source>
</evidence>
<keyword evidence="5 15" id="KW-0328">Glycosyltransferase</keyword>
<evidence type="ECO:0000256" key="15">
    <source>
        <dbReference type="RuleBase" id="RU367007"/>
    </source>
</evidence>
<dbReference type="PROSITE" id="PS50919">
    <property type="entry name" value="MIR"/>
    <property type="match status" value="3"/>
</dbReference>
<evidence type="ECO:0000256" key="7">
    <source>
        <dbReference type="ARBA" id="ARBA00022692"/>
    </source>
</evidence>
<feature type="transmembrane region" description="Helical" evidence="15">
    <location>
        <begin position="684"/>
        <end position="703"/>
    </location>
</feature>
<evidence type="ECO:0000256" key="13">
    <source>
        <dbReference type="ARBA" id="ARBA00045085"/>
    </source>
</evidence>
<keyword evidence="11 15" id="KW-0472">Membrane</keyword>
<evidence type="ECO:0000256" key="9">
    <source>
        <dbReference type="ARBA" id="ARBA00022824"/>
    </source>
</evidence>
<keyword evidence="9 15" id="KW-0256">Endoplasmic reticulum</keyword>
<evidence type="ECO:0000259" key="16">
    <source>
        <dbReference type="PROSITE" id="PS50919"/>
    </source>
</evidence>
<evidence type="ECO:0000256" key="2">
    <source>
        <dbReference type="ARBA" id="ARBA00004922"/>
    </source>
</evidence>
<dbReference type="Pfam" id="PF16192">
    <property type="entry name" value="PMT_4TMC"/>
    <property type="match status" value="1"/>
</dbReference>
<comment type="catalytic activity">
    <reaction evidence="14 15">
        <text>a di-trans,poly-cis-dolichyl beta-D-mannosyl phosphate + L-seryl-[protein] = 3-O-(alpha-D-mannosyl)-L-seryl-[protein] + a di-trans,poly-cis-dolichyl phosphate + H(+)</text>
        <dbReference type="Rhea" id="RHEA:17377"/>
        <dbReference type="Rhea" id="RHEA-COMP:9863"/>
        <dbReference type="Rhea" id="RHEA-COMP:13546"/>
        <dbReference type="Rhea" id="RHEA-COMP:19498"/>
        <dbReference type="Rhea" id="RHEA-COMP:19501"/>
        <dbReference type="ChEBI" id="CHEBI:15378"/>
        <dbReference type="ChEBI" id="CHEBI:29999"/>
        <dbReference type="ChEBI" id="CHEBI:57683"/>
        <dbReference type="ChEBI" id="CHEBI:58211"/>
        <dbReference type="ChEBI" id="CHEBI:137321"/>
        <dbReference type="EC" id="2.4.1.109"/>
    </reaction>
</comment>
<dbReference type="SMART" id="SM00472">
    <property type="entry name" value="MIR"/>
    <property type="match status" value="3"/>
</dbReference>
<comment type="subcellular location">
    <subcellularLocation>
        <location evidence="1 15">Endoplasmic reticulum membrane</location>
        <topology evidence="1 15">Multi-pass membrane protein</topology>
    </subcellularLocation>
</comment>
<dbReference type="CDD" id="cd23284">
    <property type="entry name" value="beta-trefoil_MIR_PMT2-like"/>
    <property type="match status" value="1"/>
</dbReference>
<dbReference type="Proteomes" id="UP000190831">
    <property type="component" value="Chromosome A"/>
</dbReference>
<keyword evidence="8" id="KW-0677">Repeat</keyword>
<evidence type="ECO:0000256" key="12">
    <source>
        <dbReference type="ARBA" id="ARBA00023180"/>
    </source>
</evidence>
<keyword evidence="18" id="KW-1185">Reference proteome</keyword>
<protein>
    <recommendedName>
        <fullName evidence="4 15">Dolichyl-phosphate-mannose--protein mannosyltransferase</fullName>
        <ecNumber evidence="4 15">2.4.1.109</ecNumber>
    </recommendedName>
</protein>
<evidence type="ECO:0000256" key="1">
    <source>
        <dbReference type="ARBA" id="ARBA00004477"/>
    </source>
</evidence>
<feature type="transmembrane region" description="Helical" evidence="15">
    <location>
        <begin position="715"/>
        <end position="733"/>
    </location>
</feature>
<dbReference type="EMBL" id="LT598487">
    <property type="protein sequence ID" value="SCV99628.1"/>
    <property type="molecule type" value="Genomic_DNA"/>
</dbReference>
<dbReference type="InterPro" id="IPR036300">
    <property type="entry name" value="MIR_dom_sf"/>
</dbReference>
<evidence type="ECO:0000256" key="3">
    <source>
        <dbReference type="ARBA" id="ARBA00007222"/>
    </source>
</evidence>
<sequence>MSSSSSFLPKSSDLHLRERKKNFDVDELELATDEPFNEEKDTKSANLSKAQTLRKKIGQFGDKLAPTLLTLLAFYVRFSGIGKNPGVVWDEAHFGKFGSYYIKNEFYHDVHPPLGKMLIGLSEYLAGFNGDFDFSSGATYPDHCNFVFMRRFNAVFGALCTPVVYFTARNMGFSLLTTYLLTLMVTLELTYVTLSKFILLDSMLLFFTAVTFYCVTKLHTLRTQQFTREWSLWMLLSGLSVGCVCSVKWVGLFITLVMGIYTIADLFSHHCNKSMPRIQYYRHWVIRIIDLIIIPFMVYLFCFKIHFAILHKSGTGDASTNTLFQVNLDGTNIEMGPRDVHYGSHVTIRSHGLSPNLLHSHAQSYPVGSGQRQITGYGHSDDNNIWVVQFSRGSGLEVDDQGLLNNESFPLTDFSEIRLVHKNTESNLHSHDIPSHVSKGNFEVSGYGDKIIGDSKDDWIVEIVEQLDSANKSYHEEDPNLVHPISTSFRLRHKELGCYLATTGLAYPSWGFKQAEIVCKNSWSKRDKSTWWNIEDHWNTNLDLDEGYVPPKSKFWADFILTNFAMASSNNALVPDEDKYDNLASEAWEWPTLHVGLRMCGWSNFTVRYFLLGSPFNTWLSSLSLIIFIFIISVKAYKWKRQTLNLSEDDFWTIFIQGILPMISWVFHYVPFVLMGRVTYVHHYVPALYFAILVFGFVLESLFSKRAAYVRYPAYMFLFGGCIYVYILFAPIAQGMTGTGADYKYLVWLPSWKIV</sequence>
<evidence type="ECO:0000313" key="18">
    <source>
        <dbReference type="Proteomes" id="UP000190831"/>
    </source>
</evidence>